<proteinExistence type="predicted"/>
<evidence type="ECO:0000256" key="1">
    <source>
        <dbReference type="SAM" id="MobiDB-lite"/>
    </source>
</evidence>
<keyword evidence="2" id="KW-0732">Signal</keyword>
<dbReference type="AlphaFoldDB" id="A0A8J7P6F7"/>
<reference evidence="3" key="1">
    <citation type="submission" date="2021-02" db="EMBL/GenBank/DDBJ databases">
        <title>Genome-Resolved Metagenomics of a Microbial Community Performing Photosynthetic Biological Nutrient Removal.</title>
        <authorList>
            <person name="Mcdaniel E.A."/>
        </authorList>
    </citation>
    <scope>NUCLEOTIDE SEQUENCE</scope>
    <source>
        <strain evidence="3">UWPOB_OBS1</strain>
    </source>
</reference>
<accession>A0A8J7P6F7</accession>
<evidence type="ECO:0000256" key="2">
    <source>
        <dbReference type="SAM" id="SignalP"/>
    </source>
</evidence>
<feature type="signal peptide" evidence="2">
    <location>
        <begin position="1"/>
        <end position="26"/>
    </location>
</feature>
<organism evidence="3 4">
    <name type="scientific">Candidatus Obscuribacter phosphatis</name>
    <dbReference type="NCBI Taxonomy" id="1906157"/>
    <lineage>
        <taxon>Bacteria</taxon>
        <taxon>Bacillati</taxon>
        <taxon>Candidatus Melainabacteria</taxon>
        <taxon>Candidatus Obscuribacterales</taxon>
        <taxon>Candidatus Obscuribacteraceae</taxon>
        <taxon>Candidatus Obscuribacter</taxon>
    </lineage>
</organism>
<feature type="region of interest" description="Disordered" evidence="1">
    <location>
        <begin position="145"/>
        <end position="167"/>
    </location>
</feature>
<dbReference type="EMBL" id="JAFLCK010000001">
    <property type="protein sequence ID" value="MBN8659009.1"/>
    <property type="molecule type" value="Genomic_DNA"/>
</dbReference>
<gene>
    <name evidence="3" type="ORF">J0M35_01500</name>
</gene>
<sequence>MKVKSLFPVIGLVFLAGGCFTAGAFAYEVGDVVMVDPFGGNKDFESAQVLVKEARGYQIRLLPGNKHSGEYFVPESWISGKGAAPASVAPGAAASVAPGATSTMTGAASIAAPHTTSKSQPSQWQGAANDPYRKMFNDINEQIRQSKNESTGSPAAPAGPVTGSHPFEGLYLRHEQSWQGTALSYREDHYYFFSDGRVYHGVPPEGPGRFNWAKEQQTHPQRCGQYGVNGNKITFSYSGTAPYTWPIRMKSGQEMELNMSPTVKVDKFGANAKLSGSYHRGTVFGSNYSIGAAPTIAKAGIYNFSPNGTVTTDSTKGIGGDTNDTGVTASIYQKNAGTYSVSGNDMTISLAGETMHCTAYPIMEGGQPIRISINGALFERKR</sequence>
<feature type="chain" id="PRO_5035196416" evidence="2">
    <location>
        <begin position="27"/>
        <end position="382"/>
    </location>
</feature>
<dbReference type="PROSITE" id="PS51257">
    <property type="entry name" value="PROKAR_LIPOPROTEIN"/>
    <property type="match status" value="1"/>
</dbReference>
<evidence type="ECO:0000313" key="3">
    <source>
        <dbReference type="EMBL" id="MBN8659009.1"/>
    </source>
</evidence>
<name>A0A8J7P6F7_9BACT</name>
<protein>
    <submittedName>
        <fullName evidence="3">Uncharacterized protein</fullName>
    </submittedName>
</protein>
<comment type="caution">
    <text evidence="3">The sequence shown here is derived from an EMBL/GenBank/DDBJ whole genome shotgun (WGS) entry which is preliminary data.</text>
</comment>
<dbReference type="Proteomes" id="UP000664277">
    <property type="component" value="Unassembled WGS sequence"/>
</dbReference>
<evidence type="ECO:0000313" key="4">
    <source>
        <dbReference type="Proteomes" id="UP000664277"/>
    </source>
</evidence>